<dbReference type="Proteomes" id="UP000198916">
    <property type="component" value="Unassembled WGS sequence"/>
</dbReference>
<organism evidence="2 3">
    <name type="scientific">Parapedobacter koreensis</name>
    <dbReference type="NCBI Taxonomy" id="332977"/>
    <lineage>
        <taxon>Bacteria</taxon>
        <taxon>Pseudomonadati</taxon>
        <taxon>Bacteroidota</taxon>
        <taxon>Sphingobacteriia</taxon>
        <taxon>Sphingobacteriales</taxon>
        <taxon>Sphingobacteriaceae</taxon>
        <taxon>Parapedobacter</taxon>
    </lineage>
</organism>
<dbReference type="PANTHER" id="PTHR34610:SF4">
    <property type="entry name" value="SLL8027 PROTEIN"/>
    <property type="match status" value="1"/>
</dbReference>
<dbReference type="EMBL" id="FNZR01000004">
    <property type="protein sequence ID" value="SEL29870.1"/>
    <property type="molecule type" value="Genomic_DNA"/>
</dbReference>
<name>A0A1H7P1Y9_9SPHI</name>
<evidence type="ECO:0000313" key="3">
    <source>
        <dbReference type="Proteomes" id="UP000198916"/>
    </source>
</evidence>
<evidence type="ECO:0000259" key="1">
    <source>
        <dbReference type="SMART" id="SM00670"/>
    </source>
</evidence>
<dbReference type="OrthoDB" id="597986at2"/>
<dbReference type="PANTHER" id="PTHR34610">
    <property type="entry name" value="SSL7007 PROTEIN"/>
    <property type="match status" value="1"/>
</dbReference>
<dbReference type="STRING" id="332977.SAMN05421740_104185"/>
<reference evidence="3" key="1">
    <citation type="submission" date="2016-10" db="EMBL/GenBank/DDBJ databases">
        <authorList>
            <person name="Varghese N."/>
            <person name="Submissions S."/>
        </authorList>
    </citation>
    <scope>NUCLEOTIDE SEQUENCE [LARGE SCALE GENOMIC DNA]</scope>
    <source>
        <strain evidence="3">Jip14</strain>
    </source>
</reference>
<evidence type="ECO:0000313" key="2">
    <source>
        <dbReference type="EMBL" id="SEL29870.1"/>
    </source>
</evidence>
<dbReference type="AlphaFoldDB" id="A0A1H7P1Y9"/>
<dbReference type="InterPro" id="IPR002850">
    <property type="entry name" value="PIN_toxin-like"/>
</dbReference>
<accession>A0A1H7P1Y9</accession>
<protein>
    <recommendedName>
        <fullName evidence="1">PIN domain-containing protein</fullName>
    </recommendedName>
</protein>
<sequence length="135" mass="15252">MNKFFVFDTNTLISAVFNEHSQSGLALKKARTIGTLLVSDEIISEYLIVFARDKFNKWLSLETRIEFIENIIANALPIQIVERIQECRDPKDDKYLSLAVSAQADAIITGDDDLLVMNPFRQIPILNSSDFLSLG</sequence>
<proteinExistence type="predicted"/>
<dbReference type="SMART" id="SM00670">
    <property type="entry name" value="PINc"/>
    <property type="match status" value="1"/>
</dbReference>
<dbReference type="InterPro" id="IPR002716">
    <property type="entry name" value="PIN_dom"/>
</dbReference>
<keyword evidence="3" id="KW-1185">Reference proteome</keyword>
<dbReference type="Pfam" id="PF13470">
    <property type="entry name" value="PIN_3"/>
    <property type="match status" value="1"/>
</dbReference>
<feature type="domain" description="PIN" evidence="1">
    <location>
        <begin position="3"/>
        <end position="116"/>
    </location>
</feature>
<dbReference type="InterPro" id="IPR029060">
    <property type="entry name" value="PIN-like_dom_sf"/>
</dbReference>
<dbReference type="RefSeq" id="WP_090605729.1">
    <property type="nucleotide sequence ID" value="NZ_FNZR01000004.1"/>
</dbReference>
<gene>
    <name evidence="2" type="ORF">SAMN05421740_104185</name>
</gene>
<dbReference type="NCBIfam" id="TIGR00305">
    <property type="entry name" value="putative toxin-antitoxin system toxin component, PIN family"/>
    <property type="match status" value="1"/>
</dbReference>
<dbReference type="SUPFAM" id="SSF88723">
    <property type="entry name" value="PIN domain-like"/>
    <property type="match status" value="1"/>
</dbReference>